<protein>
    <recommendedName>
        <fullName evidence="4">EF-hand domain-containing protein</fullName>
    </recommendedName>
</protein>
<dbReference type="EnsemblProtists" id="HpaT805625">
    <property type="protein sequence ID" value="HpaP805625"/>
    <property type="gene ID" value="HpaG805625"/>
</dbReference>
<evidence type="ECO:0008006" key="4">
    <source>
        <dbReference type="Google" id="ProtNLM"/>
    </source>
</evidence>
<proteinExistence type="predicted"/>
<dbReference type="InParanoid" id="M4BGV0"/>
<sequence>MDEDTPLLREVTVQEVSSPGSPSGTMSPSVASESVSTAYGSLQTTELELNVDKISFLFSPSIRPTYGSGGEYNHYAEQPLQETLQTNDKLNMLEPYFDVTPSRLRVAFEGSGTEGDGELSYNGFRAALKTLGIRCLDNAVFAQLVKSIDKKVAAGSRSCSLTLQCIA</sequence>
<dbReference type="HOGENOM" id="CLU_1597605_0_0_1"/>
<name>M4BGV0_HYAAE</name>
<evidence type="ECO:0000256" key="1">
    <source>
        <dbReference type="SAM" id="MobiDB-lite"/>
    </source>
</evidence>
<dbReference type="STRING" id="559515.M4BGV0"/>
<dbReference type="SUPFAM" id="SSF47473">
    <property type="entry name" value="EF-hand"/>
    <property type="match status" value="1"/>
</dbReference>
<dbReference type="EMBL" id="JH598246">
    <property type="status" value="NOT_ANNOTATED_CDS"/>
    <property type="molecule type" value="Genomic_DNA"/>
</dbReference>
<keyword evidence="3" id="KW-1185">Reference proteome</keyword>
<dbReference type="AlphaFoldDB" id="M4BGV0"/>
<feature type="compositionally biased region" description="Low complexity" evidence="1">
    <location>
        <begin position="17"/>
        <end position="29"/>
    </location>
</feature>
<reference evidence="2" key="2">
    <citation type="submission" date="2015-06" db="UniProtKB">
        <authorList>
            <consortium name="EnsemblProtists"/>
        </authorList>
    </citation>
    <scope>IDENTIFICATION</scope>
    <source>
        <strain evidence="2">Emoy2</strain>
    </source>
</reference>
<accession>M4BGV0</accession>
<dbReference type="Proteomes" id="UP000011713">
    <property type="component" value="Unassembled WGS sequence"/>
</dbReference>
<feature type="region of interest" description="Disordered" evidence="1">
    <location>
        <begin position="1"/>
        <end position="31"/>
    </location>
</feature>
<reference evidence="3" key="1">
    <citation type="journal article" date="2010" name="Science">
        <title>Signatures of adaptation to obligate biotrophy in the Hyaloperonospora arabidopsidis genome.</title>
        <authorList>
            <person name="Baxter L."/>
            <person name="Tripathy S."/>
            <person name="Ishaque N."/>
            <person name="Boot N."/>
            <person name="Cabral A."/>
            <person name="Kemen E."/>
            <person name="Thines M."/>
            <person name="Ah-Fong A."/>
            <person name="Anderson R."/>
            <person name="Badejoko W."/>
            <person name="Bittner-Eddy P."/>
            <person name="Boore J.L."/>
            <person name="Chibucos M.C."/>
            <person name="Coates M."/>
            <person name="Dehal P."/>
            <person name="Delehaunty K."/>
            <person name="Dong S."/>
            <person name="Downton P."/>
            <person name="Dumas B."/>
            <person name="Fabro G."/>
            <person name="Fronick C."/>
            <person name="Fuerstenberg S.I."/>
            <person name="Fulton L."/>
            <person name="Gaulin E."/>
            <person name="Govers F."/>
            <person name="Hughes L."/>
            <person name="Humphray S."/>
            <person name="Jiang R.H."/>
            <person name="Judelson H."/>
            <person name="Kamoun S."/>
            <person name="Kyung K."/>
            <person name="Meijer H."/>
            <person name="Minx P."/>
            <person name="Morris P."/>
            <person name="Nelson J."/>
            <person name="Phuntumart V."/>
            <person name="Qutob D."/>
            <person name="Rehmany A."/>
            <person name="Rougon-Cardoso A."/>
            <person name="Ryden P."/>
            <person name="Torto-Alalibo T."/>
            <person name="Studholme D."/>
            <person name="Wang Y."/>
            <person name="Win J."/>
            <person name="Wood J."/>
            <person name="Clifton S.W."/>
            <person name="Rogers J."/>
            <person name="Van den Ackerveken G."/>
            <person name="Jones J.D."/>
            <person name="McDowell J.M."/>
            <person name="Beynon J."/>
            <person name="Tyler B.M."/>
        </authorList>
    </citation>
    <scope>NUCLEOTIDE SEQUENCE [LARGE SCALE GENOMIC DNA]</scope>
    <source>
        <strain evidence="3">Emoy2</strain>
    </source>
</reference>
<dbReference type="VEuPathDB" id="FungiDB:HpaG805625"/>
<organism evidence="2 3">
    <name type="scientific">Hyaloperonospora arabidopsidis (strain Emoy2)</name>
    <name type="common">Downy mildew agent</name>
    <name type="synonym">Peronospora arabidopsidis</name>
    <dbReference type="NCBI Taxonomy" id="559515"/>
    <lineage>
        <taxon>Eukaryota</taxon>
        <taxon>Sar</taxon>
        <taxon>Stramenopiles</taxon>
        <taxon>Oomycota</taxon>
        <taxon>Peronosporomycetes</taxon>
        <taxon>Peronosporales</taxon>
        <taxon>Peronosporaceae</taxon>
        <taxon>Hyaloperonospora</taxon>
    </lineage>
</organism>
<evidence type="ECO:0000313" key="3">
    <source>
        <dbReference type="Proteomes" id="UP000011713"/>
    </source>
</evidence>
<dbReference type="InterPro" id="IPR011992">
    <property type="entry name" value="EF-hand-dom_pair"/>
</dbReference>
<dbReference type="eggNOG" id="ENOG502R8TN">
    <property type="taxonomic scope" value="Eukaryota"/>
</dbReference>
<evidence type="ECO:0000313" key="2">
    <source>
        <dbReference type="EnsemblProtists" id="HpaP805625"/>
    </source>
</evidence>